<name>A0A378YY15_9NOCA</name>
<keyword evidence="2" id="KW-1133">Transmembrane helix</keyword>
<proteinExistence type="predicted"/>
<organism evidence="3 4">
    <name type="scientific">Nocardia otitidiscaviarum</name>
    <dbReference type="NCBI Taxonomy" id="1823"/>
    <lineage>
        <taxon>Bacteria</taxon>
        <taxon>Bacillati</taxon>
        <taxon>Actinomycetota</taxon>
        <taxon>Actinomycetes</taxon>
        <taxon>Mycobacteriales</taxon>
        <taxon>Nocardiaceae</taxon>
        <taxon>Nocardia</taxon>
    </lineage>
</organism>
<keyword evidence="4" id="KW-1185">Reference proteome</keyword>
<feature type="compositionally biased region" description="Low complexity" evidence="1">
    <location>
        <begin position="17"/>
        <end position="31"/>
    </location>
</feature>
<evidence type="ECO:0000313" key="4">
    <source>
        <dbReference type="Proteomes" id="UP000255467"/>
    </source>
</evidence>
<evidence type="ECO:0000256" key="2">
    <source>
        <dbReference type="SAM" id="Phobius"/>
    </source>
</evidence>
<keyword evidence="2" id="KW-0812">Transmembrane</keyword>
<feature type="transmembrane region" description="Helical" evidence="2">
    <location>
        <begin position="43"/>
        <end position="62"/>
    </location>
</feature>
<reference evidence="3 4" key="1">
    <citation type="submission" date="2018-06" db="EMBL/GenBank/DDBJ databases">
        <authorList>
            <consortium name="Pathogen Informatics"/>
            <person name="Doyle S."/>
        </authorList>
    </citation>
    <scope>NUCLEOTIDE SEQUENCE [LARGE SCALE GENOMIC DNA]</scope>
    <source>
        <strain evidence="3 4">NCTC1934</strain>
    </source>
</reference>
<dbReference type="STRING" id="1406858.GCA_000710895_06781"/>
<feature type="region of interest" description="Disordered" evidence="1">
    <location>
        <begin position="1"/>
        <end position="36"/>
    </location>
</feature>
<dbReference type="AlphaFoldDB" id="A0A378YY15"/>
<gene>
    <name evidence="3" type="ORF">NCTC1934_04729</name>
</gene>
<protein>
    <submittedName>
        <fullName evidence="3">Uncharacterized protein</fullName>
    </submittedName>
</protein>
<sequence length="111" mass="12047">MRPIRRARTLDSVTTNDATPRTPFAPADFTPAPRPRGGGARSLGLALLAAAFLAAPAAWAAGTAAADNGDERGYGYVLQFGENGYEHHWVQHPDRAGYYYHDGQMYWNPGN</sequence>
<evidence type="ECO:0000313" key="3">
    <source>
        <dbReference type="EMBL" id="SUA81341.1"/>
    </source>
</evidence>
<dbReference type="Proteomes" id="UP000255467">
    <property type="component" value="Unassembled WGS sequence"/>
</dbReference>
<dbReference type="EMBL" id="UGRY01000002">
    <property type="protein sequence ID" value="SUA81341.1"/>
    <property type="molecule type" value="Genomic_DNA"/>
</dbReference>
<evidence type="ECO:0000256" key="1">
    <source>
        <dbReference type="SAM" id="MobiDB-lite"/>
    </source>
</evidence>
<keyword evidence="2" id="KW-0472">Membrane</keyword>
<accession>A0A378YY15</accession>